<sequence>MGRAGLDDNLLSSLSQGSNRTQSNGKRVFGELNVLSSNRIQSNDERVFGDFNVDFSVNGIRKTEKRNPVDKHDETNSALKYCMGYTIAKASVPHSGMMLVIKL</sequence>
<organism evidence="2 3">
    <name type="scientific">Escallonia rubra</name>
    <dbReference type="NCBI Taxonomy" id="112253"/>
    <lineage>
        <taxon>Eukaryota</taxon>
        <taxon>Viridiplantae</taxon>
        <taxon>Streptophyta</taxon>
        <taxon>Embryophyta</taxon>
        <taxon>Tracheophyta</taxon>
        <taxon>Spermatophyta</taxon>
        <taxon>Magnoliopsida</taxon>
        <taxon>eudicotyledons</taxon>
        <taxon>Gunneridae</taxon>
        <taxon>Pentapetalae</taxon>
        <taxon>asterids</taxon>
        <taxon>campanulids</taxon>
        <taxon>Escalloniales</taxon>
        <taxon>Escalloniaceae</taxon>
        <taxon>Escallonia</taxon>
    </lineage>
</organism>
<evidence type="ECO:0000313" key="3">
    <source>
        <dbReference type="Proteomes" id="UP001187471"/>
    </source>
</evidence>
<gene>
    <name evidence="2" type="ORF">RJ640_007302</name>
</gene>
<protein>
    <submittedName>
        <fullName evidence="2">Uncharacterized protein</fullName>
    </submittedName>
</protein>
<dbReference type="Proteomes" id="UP001187471">
    <property type="component" value="Unassembled WGS sequence"/>
</dbReference>
<dbReference type="EMBL" id="JAVXUO010000881">
    <property type="protein sequence ID" value="KAK2988367.1"/>
    <property type="molecule type" value="Genomic_DNA"/>
</dbReference>
<proteinExistence type="predicted"/>
<feature type="compositionally biased region" description="Polar residues" evidence="1">
    <location>
        <begin position="10"/>
        <end position="25"/>
    </location>
</feature>
<reference evidence="2" key="1">
    <citation type="submission" date="2022-12" db="EMBL/GenBank/DDBJ databases">
        <title>Draft genome assemblies for two species of Escallonia (Escalloniales).</title>
        <authorList>
            <person name="Chanderbali A."/>
            <person name="Dervinis C."/>
            <person name="Anghel I."/>
            <person name="Soltis D."/>
            <person name="Soltis P."/>
            <person name="Zapata F."/>
        </authorList>
    </citation>
    <scope>NUCLEOTIDE SEQUENCE</scope>
    <source>
        <strain evidence="2">UCBG92.1500</strain>
        <tissue evidence="2">Leaf</tissue>
    </source>
</reference>
<name>A0AA88UU67_9ASTE</name>
<keyword evidence="3" id="KW-1185">Reference proteome</keyword>
<evidence type="ECO:0000313" key="2">
    <source>
        <dbReference type="EMBL" id="KAK2988367.1"/>
    </source>
</evidence>
<comment type="caution">
    <text evidence="2">The sequence shown here is derived from an EMBL/GenBank/DDBJ whole genome shotgun (WGS) entry which is preliminary data.</text>
</comment>
<dbReference type="AlphaFoldDB" id="A0AA88UU67"/>
<evidence type="ECO:0000256" key="1">
    <source>
        <dbReference type="SAM" id="MobiDB-lite"/>
    </source>
</evidence>
<accession>A0AA88UU67</accession>
<feature type="region of interest" description="Disordered" evidence="1">
    <location>
        <begin position="1"/>
        <end position="25"/>
    </location>
</feature>